<dbReference type="EMBL" id="BLLA01000001">
    <property type="protein sequence ID" value="GFG95227.1"/>
    <property type="molecule type" value="Genomic_DNA"/>
</dbReference>
<proteinExistence type="predicted"/>
<dbReference type="Proteomes" id="UP000465301">
    <property type="component" value="Unassembled WGS sequence"/>
</dbReference>
<evidence type="ECO:0000313" key="1">
    <source>
        <dbReference type="EMBL" id="GFG95227.1"/>
    </source>
</evidence>
<comment type="caution">
    <text evidence="1">The sequence shown here is derived from an EMBL/GenBank/DDBJ whole genome shotgun (WGS) entry which is preliminary data.</text>
</comment>
<gene>
    <name evidence="1" type="ORF">MTIM_11060</name>
</gene>
<accession>A0A7I9Z3C8</accession>
<keyword evidence="2" id="KW-1185">Reference proteome</keyword>
<sequence length="65" mass="7304">MQAEPCGEFCRIDRLAVLAHQFENSLALPILRRAVGPSGLVTALLTHPIRPLVRLPARYFEDIIH</sequence>
<organism evidence="1 2">
    <name type="scientific">Mycobacterium timonense</name>
    <dbReference type="NCBI Taxonomy" id="701043"/>
    <lineage>
        <taxon>Bacteria</taxon>
        <taxon>Bacillati</taxon>
        <taxon>Actinomycetota</taxon>
        <taxon>Actinomycetes</taxon>
        <taxon>Mycobacteriales</taxon>
        <taxon>Mycobacteriaceae</taxon>
        <taxon>Mycobacterium</taxon>
        <taxon>Mycobacterium avium complex (MAC)</taxon>
    </lineage>
</organism>
<name>A0A7I9Z3C8_9MYCO</name>
<protein>
    <submittedName>
        <fullName evidence="1">Uncharacterized protein</fullName>
    </submittedName>
</protein>
<dbReference type="AlphaFoldDB" id="A0A7I9Z3C8"/>
<reference evidence="1 2" key="1">
    <citation type="journal article" date="2019" name="Emerg. Microbes Infect.">
        <title>Comprehensive subspecies identification of 175 nontuberculous mycobacteria species based on 7547 genomic profiles.</title>
        <authorList>
            <person name="Matsumoto Y."/>
            <person name="Kinjo T."/>
            <person name="Motooka D."/>
            <person name="Nabeya D."/>
            <person name="Jung N."/>
            <person name="Uechi K."/>
            <person name="Horii T."/>
            <person name="Iida T."/>
            <person name="Fujita J."/>
            <person name="Nakamura S."/>
        </authorList>
    </citation>
    <scope>NUCLEOTIDE SEQUENCE [LARGE SCALE GENOMIC DNA]</scope>
    <source>
        <strain evidence="1 2">JCM 30726</strain>
    </source>
</reference>
<evidence type="ECO:0000313" key="2">
    <source>
        <dbReference type="Proteomes" id="UP000465301"/>
    </source>
</evidence>